<keyword evidence="2" id="KW-1185">Reference proteome</keyword>
<dbReference type="Pfam" id="PF03966">
    <property type="entry name" value="Trm112p"/>
    <property type="match status" value="1"/>
</dbReference>
<dbReference type="KEGG" id="gah:GAH_01816"/>
<dbReference type="AlphaFoldDB" id="A0A0F7DBD6"/>
<dbReference type="Gene3D" id="2.20.25.10">
    <property type="match status" value="1"/>
</dbReference>
<dbReference type="SUPFAM" id="SSF158997">
    <property type="entry name" value="Trm112p-like"/>
    <property type="match status" value="1"/>
</dbReference>
<protein>
    <recommendedName>
        <fullName evidence="3">Trm112 family protein</fullName>
    </recommendedName>
</protein>
<dbReference type="InParanoid" id="A0A0F7DBD6"/>
<proteinExistence type="predicted"/>
<dbReference type="EMBL" id="CP011267">
    <property type="protein sequence ID" value="AKG90906.1"/>
    <property type="molecule type" value="Genomic_DNA"/>
</dbReference>
<reference evidence="1 2" key="1">
    <citation type="submission" date="2015-04" db="EMBL/GenBank/DDBJ databases">
        <title>The complete genome sequence of the hyperthermophilic, obligate iron-reducing archaeon Geoglobus ahangari strain 234T.</title>
        <authorList>
            <person name="Manzella M.P."/>
            <person name="Holmes D.E."/>
            <person name="Rocheleau J.M."/>
            <person name="Chung A."/>
            <person name="Reguera G."/>
            <person name="Kashefi K."/>
        </authorList>
    </citation>
    <scope>NUCLEOTIDE SEQUENCE [LARGE SCALE GENOMIC DNA]</scope>
    <source>
        <strain evidence="1 2">234</strain>
    </source>
</reference>
<dbReference type="RefSeq" id="WP_048096245.1">
    <property type="nucleotide sequence ID" value="NZ_CP011267.1"/>
</dbReference>
<sequence length="62" mass="7082">MRRSLLDILACPTCKGELRLEVHEENEEEVLFGRLICDSCGVDYPIENGIPNLLPVELREKL</sequence>
<evidence type="ECO:0008006" key="3">
    <source>
        <dbReference type="Google" id="ProtNLM"/>
    </source>
</evidence>
<dbReference type="Proteomes" id="UP000034723">
    <property type="component" value="Chromosome"/>
</dbReference>
<dbReference type="STRING" id="113653.GAH_01816"/>
<evidence type="ECO:0000313" key="1">
    <source>
        <dbReference type="EMBL" id="AKG90906.1"/>
    </source>
</evidence>
<organism evidence="1 2">
    <name type="scientific">Geoglobus ahangari</name>
    <dbReference type="NCBI Taxonomy" id="113653"/>
    <lineage>
        <taxon>Archaea</taxon>
        <taxon>Methanobacteriati</taxon>
        <taxon>Methanobacteriota</taxon>
        <taxon>Archaeoglobi</taxon>
        <taxon>Archaeoglobales</taxon>
        <taxon>Archaeoglobaceae</taxon>
        <taxon>Geoglobus</taxon>
    </lineage>
</organism>
<evidence type="ECO:0000313" key="2">
    <source>
        <dbReference type="Proteomes" id="UP000034723"/>
    </source>
</evidence>
<dbReference type="OrthoDB" id="6467at2157"/>
<name>A0A0F7DBD6_9EURY</name>
<accession>A0A0F7DBD6</accession>
<dbReference type="HOGENOM" id="CLU_155659_4_2_2"/>
<dbReference type="InterPro" id="IPR005651">
    <property type="entry name" value="Trm112-like"/>
</dbReference>
<gene>
    <name evidence="1" type="ORF">GAH_01816</name>
</gene>
<dbReference type="GeneID" id="24804383"/>
<dbReference type="PANTHER" id="PTHR33505">
    <property type="entry name" value="ZGC:162634"/>
    <property type="match status" value="1"/>
</dbReference>
<dbReference type="NCBIfam" id="NF038101">
    <property type="entry name" value="Trm112_arch"/>
    <property type="match status" value="1"/>
</dbReference>
<dbReference type="PANTHER" id="PTHR33505:SF4">
    <property type="entry name" value="PROTEIN PREY, MITOCHONDRIAL"/>
    <property type="match status" value="1"/>
</dbReference>